<dbReference type="OrthoDB" id="1936594at2759"/>
<dbReference type="InterPro" id="IPR019734">
    <property type="entry name" value="TPR_rpt"/>
</dbReference>
<dbReference type="Gene3D" id="1.25.40.10">
    <property type="entry name" value="Tetratricopeptide repeat domain"/>
    <property type="match status" value="1"/>
</dbReference>
<dbReference type="PANTHER" id="PTHR16193:SF0">
    <property type="entry name" value="TETRATRICOPEPTIDE REPEAT PROTEIN 27"/>
    <property type="match status" value="1"/>
</dbReference>
<evidence type="ECO:0000313" key="4">
    <source>
        <dbReference type="Proteomes" id="UP000189911"/>
    </source>
</evidence>
<gene>
    <name evidence="3" type="ORF">LANO_0E04896G</name>
</gene>
<dbReference type="EMBL" id="LT598451">
    <property type="protein sequence ID" value="SCU93826.1"/>
    <property type="molecule type" value="Genomic_DNA"/>
</dbReference>
<dbReference type="Proteomes" id="UP000189911">
    <property type="component" value="Chromosome E"/>
</dbReference>
<dbReference type="InterPro" id="IPR011990">
    <property type="entry name" value="TPR-like_helical_dom_sf"/>
</dbReference>
<dbReference type="InterPro" id="IPR044244">
    <property type="entry name" value="TTC27/Emw1"/>
</dbReference>
<evidence type="ECO:0000313" key="3">
    <source>
        <dbReference type="EMBL" id="SCU93826.1"/>
    </source>
</evidence>
<keyword evidence="1" id="KW-0677">Repeat</keyword>
<dbReference type="PANTHER" id="PTHR16193">
    <property type="entry name" value="TETRATRICOPEPTIDE REPEAT PROTEIN 27"/>
    <property type="match status" value="1"/>
</dbReference>
<keyword evidence="4" id="KW-1185">Reference proteome</keyword>
<dbReference type="Pfam" id="PF13181">
    <property type="entry name" value="TPR_8"/>
    <property type="match status" value="1"/>
</dbReference>
<protein>
    <submittedName>
        <fullName evidence="3">LANO_0E04896g1_1</fullName>
    </submittedName>
</protein>
<dbReference type="AlphaFoldDB" id="A0A1G4JSW4"/>
<reference evidence="4" key="1">
    <citation type="submission" date="2016-03" db="EMBL/GenBank/DDBJ databases">
        <authorList>
            <person name="Devillers Hugo."/>
        </authorList>
    </citation>
    <scope>NUCLEOTIDE SEQUENCE [LARGE SCALE GENOMIC DNA]</scope>
</reference>
<organism evidence="3 4">
    <name type="scientific">Lachancea nothofagi CBS 11611</name>
    <dbReference type="NCBI Taxonomy" id="1266666"/>
    <lineage>
        <taxon>Eukaryota</taxon>
        <taxon>Fungi</taxon>
        <taxon>Dikarya</taxon>
        <taxon>Ascomycota</taxon>
        <taxon>Saccharomycotina</taxon>
        <taxon>Saccharomycetes</taxon>
        <taxon>Saccharomycetales</taxon>
        <taxon>Saccharomycetaceae</taxon>
        <taxon>Lachancea</taxon>
    </lineage>
</organism>
<evidence type="ECO:0000256" key="1">
    <source>
        <dbReference type="ARBA" id="ARBA00022737"/>
    </source>
</evidence>
<evidence type="ECO:0000256" key="2">
    <source>
        <dbReference type="ARBA" id="ARBA00022803"/>
    </source>
</evidence>
<proteinExistence type="predicted"/>
<accession>A0A1G4JSW4</accession>
<name>A0A1G4JSW4_9SACH</name>
<dbReference type="SUPFAM" id="SSF48452">
    <property type="entry name" value="TPR-like"/>
    <property type="match status" value="1"/>
</dbReference>
<keyword evidence="2" id="KW-0802">TPR repeat</keyword>
<sequence>MGTVVLQAALLLGSERAIPTELCGEIDATCLGYAKLILGGQHEVVIGEILKSINLIGDCSIEEPQELYRRLNTQLAERFEKHPNLALLLAVALLQSFIQSNFTGPAPTQSAYQILSCSSLQKEQLHQLSVSLLSVLGQPAYDLCDDAIFLVMSLILLEQTSKQTSLFVDIPEELSTVEISAIETPAIVACAHWWRARALLTQLSLLPEPSGPHPIVASSILSSIDLVYAITKELPPHLKSELENQLGISYYLENVKCSLATNTEHLCLPSLIKVQKLTGFQFVLTGARAKRTKYQQEARSGLIILANSSPITVRDQEKDSSFNPESFALESDYLLERPIFQSIGDEPLDEQIVKRPKIDQGSGIDEEKLLPVALRQEDIPIDLRELDPNNQPALANHDNIQLLLRMQVIRQTTPAQNPMVEQELSAIVGRVLYQSGQKNWTLFSRGLWERSLIETTKAKTVERGLLQMQSLVEELGLKIKTRLLPQESEGTQVTNVERLKFVHQVPFVPRWALDAKLAEKYMSLGILKSAVEIYERLSMTCEAALCHAAAGDERTAEEMLIKRIQENPKDARAYSILGDIRQDPDLWVKSWDIGKYVNSKNALARYFYNPPASSGLKKDHSACLKHLNESLRLYPLSFDTWFFYGCVGLECGRIELAAEAFTRCVSLDATHSLAWSNLSAAFMELGKLKEAHSCLSKATSSDSPNNWRIWDNYMLVSIKLNLWPDVLLACRKLVEIRKGKVGEFSIDLPVVEKLVELLVTSEFPSEASARLTHFQSSCMEFICEILPGVVTTNSRCWKQVAKVELWRKRPWASLDCYEKEYRAMSHNPDLEFDEKVWNDSVDTCDDLVSAYESLGEMEGKHGLGSLVCKDWKYKARSTIKSLMSRGKNNWEDSDGWERLVELRNNL</sequence>